<keyword evidence="3" id="KW-1185">Reference proteome</keyword>
<dbReference type="EMBL" id="WUEK01000013">
    <property type="protein sequence ID" value="MXG91563.1"/>
    <property type="molecule type" value="Genomic_DNA"/>
</dbReference>
<name>A0A6L7EVZ3_9ACTN</name>
<feature type="domain" description="DUF3631" evidence="1">
    <location>
        <begin position="196"/>
        <end position="327"/>
    </location>
</feature>
<dbReference type="InterPro" id="IPR022081">
    <property type="entry name" value="DUF3631"/>
</dbReference>
<sequence length="344" mass="38579">MTRTMIADLDTNTREDGEVEPDLLSVLPTETLATTLNRLVEFNKRFVRHPHDSTYDLTVLWAAHTHSMQTWRASPRLFIVAPEPGCGKSTQAEVIKFASHAGIRAGSSSAAGLFTIVTTRTVFLDETQNLFTSHPERGVLTAVINDGYLPDGFVLRKAGPVPCYGALAFAGIENGTMPKDTRSRCIPIRMRPGVPAESFDPYDHIAYGDEVRARLKRFSESWTWHKPVPGRFNQIWAALHSVAAAAGEDWPERLRTAQEVHQWPTEDNDQKGILRATRECFAATKADRVSSTHLADYISRDDRLPNVTPKNLAGRLRGYGVEPRKISSMYYFKADLAPVWEEWL</sequence>
<organism evidence="2 3">
    <name type="scientific">Nocardioides flavescens</name>
    <dbReference type="NCBI Taxonomy" id="2691959"/>
    <lineage>
        <taxon>Bacteria</taxon>
        <taxon>Bacillati</taxon>
        <taxon>Actinomycetota</taxon>
        <taxon>Actinomycetes</taxon>
        <taxon>Propionibacteriales</taxon>
        <taxon>Nocardioidaceae</taxon>
        <taxon>Nocardioides</taxon>
    </lineage>
</organism>
<evidence type="ECO:0000313" key="3">
    <source>
        <dbReference type="Proteomes" id="UP000473325"/>
    </source>
</evidence>
<reference evidence="2 3" key="1">
    <citation type="submission" date="2019-12" db="EMBL/GenBank/DDBJ databases">
        <authorList>
            <person name="Kun Z."/>
        </authorList>
    </citation>
    <scope>NUCLEOTIDE SEQUENCE [LARGE SCALE GENOMIC DNA]</scope>
    <source>
        <strain evidence="2 3">YIM 123512</strain>
    </source>
</reference>
<gene>
    <name evidence="2" type="ORF">GRQ65_18620</name>
</gene>
<accession>A0A6L7EVZ3</accession>
<evidence type="ECO:0000259" key="1">
    <source>
        <dbReference type="Pfam" id="PF12307"/>
    </source>
</evidence>
<dbReference type="Pfam" id="PF12307">
    <property type="entry name" value="DUF3631"/>
    <property type="match status" value="1"/>
</dbReference>
<protein>
    <submittedName>
        <fullName evidence="2">DUF3631 domain-containing protein</fullName>
    </submittedName>
</protein>
<comment type="caution">
    <text evidence="2">The sequence shown here is derived from an EMBL/GenBank/DDBJ whole genome shotgun (WGS) entry which is preliminary data.</text>
</comment>
<dbReference type="AlphaFoldDB" id="A0A6L7EVZ3"/>
<dbReference type="RefSeq" id="WP_160879491.1">
    <property type="nucleotide sequence ID" value="NZ_WUEK01000013.1"/>
</dbReference>
<proteinExistence type="predicted"/>
<dbReference type="Proteomes" id="UP000473325">
    <property type="component" value="Unassembled WGS sequence"/>
</dbReference>
<evidence type="ECO:0000313" key="2">
    <source>
        <dbReference type="EMBL" id="MXG91563.1"/>
    </source>
</evidence>